<feature type="chain" id="PRO_5019306855" evidence="1">
    <location>
        <begin position="23"/>
        <end position="117"/>
    </location>
</feature>
<evidence type="ECO:0000313" key="3">
    <source>
        <dbReference type="Proteomes" id="UP000278398"/>
    </source>
</evidence>
<dbReference type="EMBL" id="RWKW01000048">
    <property type="protein sequence ID" value="RST85781.1"/>
    <property type="molecule type" value="Genomic_DNA"/>
</dbReference>
<protein>
    <submittedName>
        <fullName evidence="2">Uncharacterized protein</fullName>
    </submittedName>
</protein>
<proteinExistence type="predicted"/>
<keyword evidence="3" id="KW-1185">Reference proteome</keyword>
<reference evidence="2 3" key="1">
    <citation type="submission" date="2018-12" db="EMBL/GenBank/DDBJ databases">
        <title>Mesorhizobium carbonis sp. nov., isolated from coal mine water.</title>
        <authorList>
            <person name="Xin W."/>
            <person name="Xu Z."/>
            <person name="Xiang F."/>
            <person name="Zhang J."/>
            <person name="Xi L."/>
            <person name="Liu J."/>
        </authorList>
    </citation>
    <scope>NUCLEOTIDE SEQUENCE [LARGE SCALE GENOMIC DNA]</scope>
    <source>
        <strain evidence="2 3">B2.3</strain>
    </source>
</reference>
<evidence type="ECO:0000313" key="2">
    <source>
        <dbReference type="EMBL" id="RST85781.1"/>
    </source>
</evidence>
<dbReference type="Proteomes" id="UP000278398">
    <property type="component" value="Unassembled WGS sequence"/>
</dbReference>
<keyword evidence="1" id="KW-0732">Signal</keyword>
<feature type="signal peptide" evidence="1">
    <location>
        <begin position="1"/>
        <end position="22"/>
    </location>
</feature>
<dbReference type="AlphaFoldDB" id="A0A429YWH1"/>
<evidence type="ECO:0000256" key="1">
    <source>
        <dbReference type="SAM" id="SignalP"/>
    </source>
</evidence>
<accession>A0A429YWH1</accession>
<organism evidence="2 3">
    <name type="scientific">Aquibium carbonis</name>
    <dbReference type="NCBI Taxonomy" id="2495581"/>
    <lineage>
        <taxon>Bacteria</taxon>
        <taxon>Pseudomonadati</taxon>
        <taxon>Pseudomonadota</taxon>
        <taxon>Alphaproteobacteria</taxon>
        <taxon>Hyphomicrobiales</taxon>
        <taxon>Phyllobacteriaceae</taxon>
        <taxon>Aquibium</taxon>
    </lineage>
</organism>
<dbReference type="RefSeq" id="WP_126700497.1">
    <property type="nucleotide sequence ID" value="NZ_RWKW01000048.1"/>
</dbReference>
<comment type="caution">
    <text evidence="2">The sequence shown here is derived from an EMBL/GenBank/DDBJ whole genome shotgun (WGS) entry which is preliminary data.</text>
</comment>
<name>A0A429YWH1_9HYPH</name>
<sequence length="117" mass="12753">MKRTLIAAASIVAFAVSGSAFAQGTPAMSELDRNATWQSDEERMMYENDRERYAPFFNDDWSQYRSDDEVRTAFEAMGAEDQASVRAACERAAMNPGSYGTVTNGLCGVVGETASTN</sequence>
<dbReference type="OrthoDB" id="8093117at2"/>
<gene>
    <name evidence="2" type="ORF">EJC49_13680</name>
</gene>